<proteinExistence type="predicted"/>
<comment type="caution">
    <text evidence="2">The sequence shown here is derived from an EMBL/GenBank/DDBJ whole genome shotgun (WGS) entry which is preliminary data.</text>
</comment>
<dbReference type="InterPro" id="IPR023614">
    <property type="entry name" value="Porin_dom_sf"/>
</dbReference>
<dbReference type="Gene3D" id="2.40.160.10">
    <property type="entry name" value="Porin"/>
    <property type="match status" value="1"/>
</dbReference>
<name>A0ABQ0A6I8_9GAMM</name>
<dbReference type="SUPFAM" id="SSF56935">
    <property type="entry name" value="Porins"/>
    <property type="match status" value="1"/>
</dbReference>
<gene>
    <name evidence="2" type="ORF">NBRC116591_10150</name>
</gene>
<feature type="signal peptide" evidence="1">
    <location>
        <begin position="1"/>
        <end position="25"/>
    </location>
</feature>
<dbReference type="RefSeq" id="WP_233088746.1">
    <property type="nucleotide sequence ID" value="NZ_BAABWN010000003.1"/>
</dbReference>
<evidence type="ECO:0000313" key="3">
    <source>
        <dbReference type="Proteomes" id="UP001465153"/>
    </source>
</evidence>
<evidence type="ECO:0000313" key="2">
    <source>
        <dbReference type="EMBL" id="GAA6167205.1"/>
    </source>
</evidence>
<evidence type="ECO:0008006" key="4">
    <source>
        <dbReference type="Google" id="ProtNLM"/>
    </source>
</evidence>
<sequence>MWISKKQLSSAVIIASTLAPVASFAADDTVEVKVGGFIRADYGDGDRYSEEQGEDRLGVTKAALAAQSTYKNVTGVLVFGTEILTDGDEDADGNVDVKDAFIVLNNVGDSAVSFSVGAQPLLFGLKPEGYPGDHSIQASIEYGAGGLFATSNQAGPAIISWVDFGEFTLRGGVFDLNSTYDDVTFADFDDDGSSVSDNLFLQLRGTNIAGTGLYGVIGAESIFVDPENDGESITTVGLGWTNDVFDISAEFQQIDEAIIEAGGIALDDDETYLIVEASVKANDKLSFYADYSEADEVEFETFRFGVDYLYNKFTVLSAEWSQDEFDDGDDIDSIDFRIALKY</sequence>
<dbReference type="EMBL" id="BAABWN010000003">
    <property type="protein sequence ID" value="GAA6167205.1"/>
    <property type="molecule type" value="Genomic_DNA"/>
</dbReference>
<reference evidence="2 3" key="1">
    <citation type="submission" date="2024-04" db="EMBL/GenBank/DDBJ databases">
        <title>Draft genome sequence of Sessilibacter corallicola NBRC 116591.</title>
        <authorList>
            <person name="Miyakawa T."/>
            <person name="Kusuya Y."/>
            <person name="Miura T."/>
        </authorList>
    </citation>
    <scope>NUCLEOTIDE SEQUENCE [LARGE SCALE GENOMIC DNA]</scope>
    <source>
        <strain evidence="2 3">KU-00831-HH</strain>
    </source>
</reference>
<accession>A0ABQ0A6I8</accession>
<keyword evidence="1" id="KW-0732">Signal</keyword>
<dbReference type="Proteomes" id="UP001465153">
    <property type="component" value="Unassembled WGS sequence"/>
</dbReference>
<protein>
    <recommendedName>
        <fullName evidence="4">Porin</fullName>
    </recommendedName>
</protein>
<feature type="chain" id="PRO_5047320244" description="Porin" evidence="1">
    <location>
        <begin position="26"/>
        <end position="342"/>
    </location>
</feature>
<keyword evidence="3" id="KW-1185">Reference proteome</keyword>
<organism evidence="2 3">
    <name type="scientific">Sessilibacter corallicola</name>
    <dbReference type="NCBI Taxonomy" id="2904075"/>
    <lineage>
        <taxon>Bacteria</taxon>
        <taxon>Pseudomonadati</taxon>
        <taxon>Pseudomonadota</taxon>
        <taxon>Gammaproteobacteria</taxon>
        <taxon>Cellvibrionales</taxon>
        <taxon>Cellvibrionaceae</taxon>
        <taxon>Sessilibacter</taxon>
    </lineage>
</organism>
<evidence type="ECO:0000256" key="1">
    <source>
        <dbReference type="SAM" id="SignalP"/>
    </source>
</evidence>